<dbReference type="Proteomes" id="UP000095283">
    <property type="component" value="Unplaced"/>
</dbReference>
<dbReference type="AlphaFoldDB" id="A0A1I7X5N7"/>
<accession>A0A1I7X5N7</accession>
<name>A0A1I7X5N7_HETBA</name>
<evidence type="ECO:0000313" key="2">
    <source>
        <dbReference type="WBParaSite" id="Hba_12878"/>
    </source>
</evidence>
<protein>
    <submittedName>
        <fullName evidence="2">Guanylate kinase-like domain-containing protein</fullName>
    </submittedName>
</protein>
<organism evidence="1 2">
    <name type="scientific">Heterorhabditis bacteriophora</name>
    <name type="common">Entomopathogenic nematode worm</name>
    <dbReference type="NCBI Taxonomy" id="37862"/>
    <lineage>
        <taxon>Eukaryota</taxon>
        <taxon>Metazoa</taxon>
        <taxon>Ecdysozoa</taxon>
        <taxon>Nematoda</taxon>
        <taxon>Chromadorea</taxon>
        <taxon>Rhabditida</taxon>
        <taxon>Rhabditina</taxon>
        <taxon>Rhabditomorpha</taxon>
        <taxon>Strongyloidea</taxon>
        <taxon>Heterorhabditidae</taxon>
        <taxon>Heterorhabditis</taxon>
    </lineage>
</organism>
<evidence type="ECO:0000313" key="1">
    <source>
        <dbReference type="Proteomes" id="UP000095283"/>
    </source>
</evidence>
<reference evidence="2" key="1">
    <citation type="submission" date="2016-11" db="UniProtKB">
        <authorList>
            <consortium name="WormBaseParasite"/>
        </authorList>
    </citation>
    <scope>IDENTIFICATION</scope>
</reference>
<dbReference type="WBParaSite" id="Hba_12878">
    <property type="protein sequence ID" value="Hba_12878"/>
    <property type="gene ID" value="Hba_12878"/>
</dbReference>
<dbReference type="PANTHER" id="PTHR36935">
    <property type="entry name" value="PROTEIN CBG00261"/>
    <property type="match status" value="1"/>
</dbReference>
<keyword evidence="1" id="KW-1185">Reference proteome</keyword>
<dbReference type="PANTHER" id="PTHR36935:SF1">
    <property type="entry name" value="RAS FAMILY PROTEIN"/>
    <property type="match status" value="1"/>
</dbReference>
<proteinExistence type="predicted"/>
<sequence length="119" mass="13520">MSSEGEWTSELNVVIFGSPQKTIMFEKLCQAASKYERHVHYSDIHYLTVDSEGKDVIEFTDPGLARTGGREMAIKKADLAILFYSAFSLSSLHNLKSLREDLERKKHSGRSKFSVYEAK</sequence>